<dbReference type="RefSeq" id="WP_259807055.1">
    <property type="nucleotide sequence ID" value="NZ_CP080777.1"/>
</dbReference>
<keyword evidence="3" id="KW-0614">Plasmid</keyword>
<evidence type="ECO:0000256" key="1">
    <source>
        <dbReference type="SAM" id="MobiDB-lite"/>
    </source>
</evidence>
<dbReference type="EMBL" id="CP080777">
    <property type="protein sequence ID" value="UWP97195.1"/>
    <property type="molecule type" value="Genomic_DNA"/>
</dbReference>
<evidence type="ECO:0000259" key="2">
    <source>
        <dbReference type="Pfam" id="PF00109"/>
    </source>
</evidence>
<evidence type="ECO:0000313" key="4">
    <source>
        <dbReference type="Proteomes" id="UP001057991"/>
    </source>
</evidence>
<feature type="compositionally biased region" description="Polar residues" evidence="1">
    <location>
        <begin position="272"/>
        <end position="285"/>
    </location>
</feature>
<dbReference type="SUPFAM" id="SSF53901">
    <property type="entry name" value="Thiolase-like"/>
    <property type="match status" value="1"/>
</dbReference>
<evidence type="ECO:0000313" key="3">
    <source>
        <dbReference type="EMBL" id="UWP97195.1"/>
    </source>
</evidence>
<dbReference type="Gene3D" id="3.40.47.10">
    <property type="match status" value="1"/>
</dbReference>
<dbReference type="InterPro" id="IPR014030">
    <property type="entry name" value="Ketoacyl_synth_N"/>
</dbReference>
<geneLocation type="plasmid" evidence="3 4">
    <name>unnamed1</name>
</geneLocation>
<name>A0A9Q9HHS7_9RHOB</name>
<reference evidence="3" key="1">
    <citation type="submission" date="2021-08" db="EMBL/GenBank/DDBJ databases">
        <authorList>
            <person name="Nwanade C."/>
            <person name="Wang M."/>
            <person name="Masoudi A."/>
            <person name="Yu Z."/>
            <person name="Liu J."/>
        </authorList>
    </citation>
    <scope>NUCLEOTIDE SEQUENCE</scope>
    <source>
        <strain evidence="3">S056</strain>
        <plasmid evidence="3">unnamed1</plasmid>
    </source>
</reference>
<feature type="region of interest" description="Disordered" evidence="1">
    <location>
        <begin position="272"/>
        <end position="292"/>
    </location>
</feature>
<dbReference type="Proteomes" id="UP001057991">
    <property type="component" value="Plasmid unnamed1"/>
</dbReference>
<dbReference type="Pfam" id="PF00109">
    <property type="entry name" value="ketoacyl-synt"/>
    <property type="match status" value="1"/>
</dbReference>
<dbReference type="GO" id="GO:0016746">
    <property type="term" value="F:acyltransferase activity"/>
    <property type="evidence" value="ECO:0007669"/>
    <property type="project" value="InterPro"/>
</dbReference>
<accession>A0A9Q9HHS7</accession>
<protein>
    <recommendedName>
        <fullName evidence="2">Beta-ketoacyl synthase-like N-terminal domain-containing protein</fullName>
    </recommendedName>
</protein>
<gene>
    <name evidence="3" type="ORF">K3X48_15300</name>
</gene>
<organism evidence="3 4">
    <name type="scientific">Aliiroseovarius crassostreae</name>
    <dbReference type="NCBI Taxonomy" id="154981"/>
    <lineage>
        <taxon>Bacteria</taxon>
        <taxon>Pseudomonadati</taxon>
        <taxon>Pseudomonadota</taxon>
        <taxon>Alphaproteobacteria</taxon>
        <taxon>Rhodobacterales</taxon>
        <taxon>Paracoccaceae</taxon>
        <taxon>Aliiroseovarius</taxon>
    </lineage>
</organism>
<dbReference type="AlphaFoldDB" id="A0A9Q9HHS7"/>
<feature type="domain" description="Beta-ketoacyl synthase-like N-terminal" evidence="2">
    <location>
        <begin position="50"/>
        <end position="210"/>
    </location>
</feature>
<dbReference type="InterPro" id="IPR016039">
    <property type="entry name" value="Thiolase-like"/>
</dbReference>
<proteinExistence type="predicted"/>
<sequence length="292" mass="31544">MPDSIVVTVSCADLPRPCALPTGNATQEMAHVGAVHNRAPQKQPNTPHDIWGDAILRLDHSEFEADDRAAKARQTRLSHRLERMIQRLAIAADLPVSELQGPGTGLVSGSQFGCSQVYQMQSRLHEFGPRGIDAVRFAQATHNYPITSAAIEFGIQGPSLAVVSGSQAGSDALTCALDWLRDGRCARVLVTAYEDFAPPLTTHLAQRARAPERPVFAEAMVLMLLEQESAARSRGRHPILSQPQRPHPLASFAGVNFLGATPLVALHQQIASMTPGSPSSDTLYSQKEHEVT</sequence>